<reference evidence="2" key="2">
    <citation type="submission" date="2020-05" db="UniProtKB">
        <authorList>
            <consortium name="EnsemblMetazoa"/>
        </authorList>
    </citation>
    <scope>IDENTIFICATION</scope>
    <source>
        <strain evidence="2">CM1001059</strain>
    </source>
</reference>
<protein>
    <submittedName>
        <fullName evidence="2">Uncharacterized protein</fullName>
    </submittedName>
</protein>
<keyword evidence="1" id="KW-0812">Transmembrane</keyword>
<keyword evidence="1" id="KW-0472">Membrane</keyword>
<evidence type="ECO:0000256" key="1">
    <source>
        <dbReference type="SAM" id="Phobius"/>
    </source>
</evidence>
<dbReference type="VEuPathDB" id="VectorBase:AMEC015331"/>
<organism evidence="2 3">
    <name type="scientific">Anopheles melas</name>
    <dbReference type="NCBI Taxonomy" id="34690"/>
    <lineage>
        <taxon>Eukaryota</taxon>
        <taxon>Metazoa</taxon>
        <taxon>Ecdysozoa</taxon>
        <taxon>Arthropoda</taxon>
        <taxon>Hexapoda</taxon>
        <taxon>Insecta</taxon>
        <taxon>Pterygota</taxon>
        <taxon>Neoptera</taxon>
        <taxon>Endopterygota</taxon>
        <taxon>Diptera</taxon>
        <taxon>Nematocera</taxon>
        <taxon>Culicoidea</taxon>
        <taxon>Culicidae</taxon>
        <taxon>Anophelinae</taxon>
        <taxon>Anopheles</taxon>
    </lineage>
</organism>
<dbReference type="AlphaFoldDB" id="A0A182U7J0"/>
<name>A0A182U7J0_9DIPT</name>
<accession>A0A182U7J0</accession>
<reference evidence="3" key="1">
    <citation type="submission" date="2014-01" db="EMBL/GenBank/DDBJ databases">
        <title>The Genome Sequence of Anopheles melas CM1001059_A (V2).</title>
        <authorList>
            <consortium name="The Broad Institute Genomics Platform"/>
            <person name="Neafsey D.E."/>
            <person name="Besansky N."/>
            <person name="Howell P."/>
            <person name="Walton C."/>
            <person name="Young S.K."/>
            <person name="Zeng Q."/>
            <person name="Gargeya S."/>
            <person name="Fitzgerald M."/>
            <person name="Haas B."/>
            <person name="Abouelleil A."/>
            <person name="Allen A.W."/>
            <person name="Alvarado L."/>
            <person name="Arachchi H.M."/>
            <person name="Berlin A.M."/>
            <person name="Chapman S.B."/>
            <person name="Gainer-Dewar J."/>
            <person name="Goldberg J."/>
            <person name="Griggs A."/>
            <person name="Gujja S."/>
            <person name="Hansen M."/>
            <person name="Howarth C."/>
            <person name="Imamovic A."/>
            <person name="Ireland A."/>
            <person name="Larimer J."/>
            <person name="McCowan C."/>
            <person name="Murphy C."/>
            <person name="Pearson M."/>
            <person name="Poon T.W."/>
            <person name="Priest M."/>
            <person name="Roberts A."/>
            <person name="Saif S."/>
            <person name="Shea T."/>
            <person name="Sisk P."/>
            <person name="Sykes S."/>
            <person name="Wortman J."/>
            <person name="Nusbaum C."/>
            <person name="Birren B."/>
        </authorList>
    </citation>
    <scope>NUCLEOTIDE SEQUENCE [LARGE SCALE GENOMIC DNA]</scope>
    <source>
        <strain evidence="3">CM1001059</strain>
    </source>
</reference>
<keyword evidence="3" id="KW-1185">Reference proteome</keyword>
<evidence type="ECO:0000313" key="3">
    <source>
        <dbReference type="Proteomes" id="UP000075902"/>
    </source>
</evidence>
<keyword evidence="1" id="KW-1133">Transmembrane helix</keyword>
<sequence>MISCFVPSCAVSSAVPEQQISNVVPLVPEAVLRMLLTVELLEMGLALAKIGTADVLEVMVELGTVVLVVVVVIVVEGVLVKGSVTVVGEVVVVVVVVVVSASSNRVVPTSSSIAIAPIKHPKATQSDSCFDASFYPKESN</sequence>
<feature type="transmembrane region" description="Helical" evidence="1">
    <location>
        <begin position="60"/>
        <end position="80"/>
    </location>
</feature>
<dbReference type="Proteomes" id="UP000075902">
    <property type="component" value="Unassembled WGS sequence"/>
</dbReference>
<dbReference type="EnsemblMetazoa" id="AMEC015331-RA">
    <property type="protein sequence ID" value="AMEC015331-PA"/>
    <property type="gene ID" value="AMEC015331"/>
</dbReference>
<proteinExistence type="predicted"/>
<evidence type="ECO:0000313" key="2">
    <source>
        <dbReference type="EnsemblMetazoa" id="AMEC015331-PA"/>
    </source>
</evidence>
<feature type="transmembrane region" description="Helical" evidence="1">
    <location>
        <begin position="86"/>
        <end position="107"/>
    </location>
</feature>